<dbReference type="Proteomes" id="UP000314294">
    <property type="component" value="Unassembled WGS sequence"/>
</dbReference>
<protein>
    <submittedName>
        <fullName evidence="2">Uncharacterized protein</fullName>
    </submittedName>
</protein>
<reference evidence="2 3" key="1">
    <citation type="submission" date="2019-03" db="EMBL/GenBank/DDBJ databases">
        <title>First draft genome of Liparis tanakae, snailfish: a comprehensive survey of snailfish specific genes.</title>
        <authorList>
            <person name="Kim W."/>
            <person name="Song I."/>
            <person name="Jeong J.-H."/>
            <person name="Kim D."/>
            <person name="Kim S."/>
            <person name="Ryu S."/>
            <person name="Song J.Y."/>
            <person name="Lee S.K."/>
        </authorList>
    </citation>
    <scope>NUCLEOTIDE SEQUENCE [LARGE SCALE GENOMIC DNA]</scope>
    <source>
        <tissue evidence="2">Muscle</tissue>
    </source>
</reference>
<keyword evidence="3" id="KW-1185">Reference proteome</keyword>
<evidence type="ECO:0000313" key="3">
    <source>
        <dbReference type="Proteomes" id="UP000314294"/>
    </source>
</evidence>
<feature type="region of interest" description="Disordered" evidence="1">
    <location>
        <begin position="68"/>
        <end position="123"/>
    </location>
</feature>
<feature type="compositionally biased region" description="Basic and acidic residues" evidence="1">
    <location>
        <begin position="100"/>
        <end position="123"/>
    </location>
</feature>
<evidence type="ECO:0000256" key="1">
    <source>
        <dbReference type="SAM" id="MobiDB-lite"/>
    </source>
</evidence>
<comment type="caution">
    <text evidence="2">The sequence shown here is derived from an EMBL/GenBank/DDBJ whole genome shotgun (WGS) entry which is preliminary data.</text>
</comment>
<dbReference type="AlphaFoldDB" id="A0A4Z2GA67"/>
<dbReference type="EMBL" id="SRLO01000618">
    <property type="protein sequence ID" value="TNN50408.1"/>
    <property type="molecule type" value="Genomic_DNA"/>
</dbReference>
<evidence type="ECO:0000313" key="2">
    <source>
        <dbReference type="EMBL" id="TNN50408.1"/>
    </source>
</evidence>
<organism evidence="2 3">
    <name type="scientific">Liparis tanakae</name>
    <name type="common">Tanaka's snailfish</name>
    <dbReference type="NCBI Taxonomy" id="230148"/>
    <lineage>
        <taxon>Eukaryota</taxon>
        <taxon>Metazoa</taxon>
        <taxon>Chordata</taxon>
        <taxon>Craniata</taxon>
        <taxon>Vertebrata</taxon>
        <taxon>Euteleostomi</taxon>
        <taxon>Actinopterygii</taxon>
        <taxon>Neopterygii</taxon>
        <taxon>Teleostei</taxon>
        <taxon>Neoteleostei</taxon>
        <taxon>Acanthomorphata</taxon>
        <taxon>Eupercaria</taxon>
        <taxon>Perciformes</taxon>
        <taxon>Cottioidei</taxon>
        <taxon>Cottales</taxon>
        <taxon>Liparidae</taxon>
        <taxon>Liparis</taxon>
    </lineage>
</organism>
<sequence>MWVKIVSSGWRVETRTEWSEAKDSTPMHADARRPLAPRVAVCYVSGVKGVNAMSADVTVVKDGGLLPKESLYLDGGQAPRQNQQRHKESSLLARAEGSADAERRERAGASGGGRDRGRVAPRD</sequence>
<accession>A0A4Z2GA67</accession>
<name>A0A4Z2GA67_9TELE</name>
<proteinExistence type="predicted"/>
<gene>
    <name evidence="2" type="ORF">EYF80_039395</name>
</gene>